<accession>A0A7W5CFM8</accession>
<feature type="compositionally biased region" description="Low complexity" evidence="1">
    <location>
        <begin position="98"/>
        <end position="115"/>
    </location>
</feature>
<proteinExistence type="predicted"/>
<organism evidence="6 7">
    <name type="scientific">Microbacterium proteolyticum</name>
    <dbReference type="NCBI Taxonomy" id="1572644"/>
    <lineage>
        <taxon>Bacteria</taxon>
        <taxon>Bacillati</taxon>
        <taxon>Actinomycetota</taxon>
        <taxon>Actinomycetes</taxon>
        <taxon>Micrococcales</taxon>
        <taxon>Microbacteriaceae</taxon>
        <taxon>Microbacterium</taxon>
    </lineage>
</organism>
<keyword evidence="2" id="KW-0472">Membrane</keyword>
<feature type="chain" id="PRO_5038710082" description="LPXTG-motif cell wall anchor domain-containing protein" evidence="3">
    <location>
        <begin position="37"/>
        <end position="1433"/>
    </location>
</feature>
<keyword evidence="2" id="KW-0812">Transmembrane</keyword>
<reference evidence="6 7" key="1">
    <citation type="submission" date="2020-08" db="EMBL/GenBank/DDBJ databases">
        <title>Genomic Encyclopedia of Type Strains, Phase III (KMG-III): the genomes of soil and plant-associated and newly described type strains.</title>
        <authorList>
            <person name="Whitman W."/>
        </authorList>
    </citation>
    <scope>NUCLEOTIDE SEQUENCE [LARGE SCALE GENOMIC DNA]</scope>
    <source>
        <strain evidence="6 7">CECT 8356</strain>
    </source>
</reference>
<feature type="transmembrane region" description="Helical" evidence="2">
    <location>
        <begin position="1404"/>
        <end position="1422"/>
    </location>
</feature>
<dbReference type="EMBL" id="JACHXY010000001">
    <property type="protein sequence ID" value="MBB3156798.1"/>
    <property type="molecule type" value="Genomic_DNA"/>
</dbReference>
<evidence type="ECO:0008006" key="8">
    <source>
        <dbReference type="Google" id="ProtNLM"/>
    </source>
</evidence>
<comment type="caution">
    <text evidence="6">The sequence shown here is derived from an EMBL/GenBank/DDBJ whole genome shotgun (WGS) entry which is preliminary data.</text>
</comment>
<evidence type="ECO:0000259" key="4">
    <source>
        <dbReference type="Pfam" id="PF20674"/>
    </source>
</evidence>
<evidence type="ECO:0000256" key="3">
    <source>
        <dbReference type="SAM" id="SignalP"/>
    </source>
</evidence>
<evidence type="ECO:0000256" key="1">
    <source>
        <dbReference type="SAM" id="MobiDB-lite"/>
    </source>
</evidence>
<evidence type="ECO:0000313" key="7">
    <source>
        <dbReference type="Proteomes" id="UP000543579"/>
    </source>
</evidence>
<dbReference type="InterPro" id="IPR057693">
    <property type="entry name" value="DUF7933"/>
</dbReference>
<feature type="domain" description="DUF7933" evidence="5">
    <location>
        <begin position="414"/>
        <end position="537"/>
    </location>
</feature>
<feature type="compositionally biased region" description="Low complexity" evidence="1">
    <location>
        <begin position="76"/>
        <end position="90"/>
    </location>
</feature>
<sequence>MFSSRRLPARPARTRAASTAAVAVVVAMLLGSSVTAASATPSPPASPTPTESAPGVTPTPSEQATPTPSPREPAAETVPEPVTSTPPTDADPADDADAPGAPTDEPTAAPEAVESPPDEPVDDPTTSARMRAPPESRIGILAAGIAEAPAEVWTENFEQGLSATAPSALTAYASGRYTASPGWSTPSTCTGVLVNYLAGYYPAETSSCPRQLLNGGLVSTLPAREVRRLADVLGQVAAGTTGSSSAAAPAVGSTDATRGNHALVGYPATAPGATTVAESNAALGITAPGSRYYTLRLHAAAAGCATGAPTLSMSLFTGSTTLLAPFSSPVTPCSLTGPVFYGSSPVLAATGGVVLGIGDPAITASARAAIYTGSSAALLTPAQIASARVRVSNSTTGVGSGFGVDNLRVLDVTPSLDWAFSPASVPVGTASTLTYTITNTSELLAKSDWTFTNTLPAGLTVAPTPAVGGTCTQVTGTTFAVTALAGSSSISAVGGDLAAAASSCTVTVNVVASAEATFTNTPSNVVTPLIAPDTATLTVTPASRLTVRKNLPARLASTDQFTLSVRSGSTVIASATTTGTATGLQAAQVSRQIVEAGDTYTISETPTSGVALGYASTYECTREGTVIAAGSSRSGPLTMPQDDGAEVVCTFTNTLQQPRLFCDSGLFYGLTTNGALVQADGAVGGQATVGSWANVTGANALGVSAGGTGAYALNRSTDAANVLSILKWTPTGGFETLANSAYTTTDRAGTVIPGSIVAGAIDLVTGRYLFGKYNNGSFYAWSFTESAPAASRFTYLGSFSAGSAPNGNGDMAFDNRGNLYVLGAATVNNASSTAIFTVTAETLAGATGGTLSVSTAATRTLNGLDATPAFGSVNGIAFSPRGTVYLSSSTSTYEFDPTTWTRVAGTPRIDFAATDLASCNSPGTITVLKNVVGRAATADQFQLTLADANGTLGTATTAGTATGRQAAQVGAFPAPIGSTLTVSETMAAGSTSAIGAYTVRLECWADGIRIANAPTTSAAVTMPDRFGANVVCTFFNSPSPVASVTVVKRVLDPATGQSAPAAGWSLGAAAVATAGSATVLPSEAPRQTSDAAGTAVWSVLFGSASSRATLTISEVQQTRFSFVSGTCTVNGAVTPVSFATAGGVVSGGITGVGPSAIVVCTLVNQPITSLTLVKTVSSGSVAATDWTLSATAPTGALAGPTGRTATAATTNVPVSPARPYRLAETGTNAAYVQVGAWRCVESTGAEVAVTTASDVTLRTGTAVTCTVTNATATLTLLKDVTAPSPGFVPATWTVTAAPAALSGATLPTQSRVGAAYDPVAGNAASTFEVRPGHGYTLSEAPTVPGTRLAYTTLRLERLDGSTWTAVTGRSVTAPAAGQGAIYRFVNAPVAGPVLPLTGGVGADAFVIAGGLLLALTVVGALIHRRRRGGSLPT</sequence>
<name>A0A7W5CFM8_9MICO</name>
<evidence type="ECO:0000259" key="5">
    <source>
        <dbReference type="Pfam" id="PF25564"/>
    </source>
</evidence>
<gene>
    <name evidence="6" type="ORF">FHS07_000482</name>
</gene>
<feature type="domain" description="SpaA-like prealbumin fold" evidence="4">
    <location>
        <begin position="1170"/>
        <end position="1270"/>
    </location>
</feature>
<dbReference type="SUPFAM" id="SSF63829">
    <property type="entry name" value="Calcium-dependent phosphotriesterase"/>
    <property type="match status" value="1"/>
</dbReference>
<feature type="signal peptide" evidence="3">
    <location>
        <begin position="1"/>
        <end position="36"/>
    </location>
</feature>
<protein>
    <recommendedName>
        <fullName evidence="8">LPXTG-motif cell wall anchor domain-containing protein</fullName>
    </recommendedName>
</protein>
<feature type="region of interest" description="Disordered" evidence="1">
    <location>
        <begin position="35"/>
        <end position="133"/>
    </location>
</feature>
<dbReference type="Proteomes" id="UP000543579">
    <property type="component" value="Unassembled WGS sequence"/>
</dbReference>
<dbReference type="InterPro" id="IPR048834">
    <property type="entry name" value="SpaA_pre-album"/>
</dbReference>
<feature type="domain" description="SpaA-like prealbumin fold" evidence="4">
    <location>
        <begin position="545"/>
        <end position="654"/>
    </location>
</feature>
<dbReference type="Pfam" id="PF20674">
    <property type="entry name" value="SpaA_3"/>
    <property type="match status" value="3"/>
</dbReference>
<evidence type="ECO:0000256" key="2">
    <source>
        <dbReference type="SAM" id="Phobius"/>
    </source>
</evidence>
<evidence type="ECO:0000313" key="6">
    <source>
        <dbReference type="EMBL" id="MBB3156798.1"/>
    </source>
</evidence>
<feature type="domain" description="SpaA-like prealbumin fold" evidence="4">
    <location>
        <begin position="924"/>
        <end position="1038"/>
    </location>
</feature>
<keyword evidence="2" id="KW-1133">Transmembrane helix</keyword>
<dbReference type="Pfam" id="PF25564">
    <property type="entry name" value="DUF7933"/>
    <property type="match status" value="1"/>
</dbReference>
<dbReference type="RefSeq" id="WP_183418312.1">
    <property type="nucleotide sequence ID" value="NZ_JACHXY010000001.1"/>
</dbReference>
<keyword evidence="3" id="KW-0732">Signal</keyword>